<dbReference type="Proteomes" id="UP000182229">
    <property type="component" value="Unassembled WGS sequence"/>
</dbReference>
<sequence length="246" mass="27782">MSSQEKTAVPLLDVLMTLREDMTARGRGPYQYIGMPDVEHVTGFIVGYSEGLDNLEVEVATDALFRDWLRDVKQALPGQGWAAAYLAEFHGDQEQALRKYLDFVAEFRALPPQSLVALRWRYQGQHPAIRTPSWTFSRPPLLTLDVLLNIRQEVGTVPGRLGMFIGTIDVRRMAGFVDGYRLCLALAGARDEEYPLFVRWLHEEKSLPAGQAWPQPFLQACQGDDEQAIHRLLGFAAEFRAARPHS</sequence>
<proteinExistence type="predicted"/>
<protein>
    <submittedName>
        <fullName evidence="1">Uncharacterized protein</fullName>
    </submittedName>
</protein>
<gene>
    <name evidence="1" type="ORF">BON30_11425</name>
</gene>
<reference evidence="2" key="1">
    <citation type="submission" date="2016-11" db="EMBL/GenBank/DDBJ databases">
        <authorList>
            <person name="Shukria A."/>
            <person name="Stevens D.C."/>
        </authorList>
    </citation>
    <scope>NUCLEOTIDE SEQUENCE [LARGE SCALE GENOMIC DNA]</scope>
    <source>
        <strain evidence="2">Cbfe23</strain>
    </source>
</reference>
<evidence type="ECO:0000313" key="2">
    <source>
        <dbReference type="Proteomes" id="UP000182229"/>
    </source>
</evidence>
<reference evidence="1 2" key="2">
    <citation type="submission" date="2016-12" db="EMBL/GenBank/DDBJ databases">
        <title>Draft Genome Sequence of Cystobacter ferrugineus Strain Cbfe23.</title>
        <authorList>
            <person name="Akbar S."/>
            <person name="Dowd S.E."/>
            <person name="Stevens D.C."/>
        </authorList>
    </citation>
    <scope>NUCLEOTIDE SEQUENCE [LARGE SCALE GENOMIC DNA]</scope>
    <source>
        <strain evidence="1 2">Cbfe23</strain>
    </source>
</reference>
<evidence type="ECO:0000313" key="1">
    <source>
        <dbReference type="EMBL" id="OJH41457.1"/>
    </source>
</evidence>
<comment type="caution">
    <text evidence="1">The sequence shown here is derived from an EMBL/GenBank/DDBJ whole genome shotgun (WGS) entry which is preliminary data.</text>
</comment>
<dbReference type="OrthoDB" id="5501481at2"/>
<name>A0A1L9BGR5_9BACT</name>
<dbReference type="EMBL" id="MPIN01000002">
    <property type="protein sequence ID" value="OJH41457.1"/>
    <property type="molecule type" value="Genomic_DNA"/>
</dbReference>
<dbReference type="AlphaFoldDB" id="A0A1L9BGR5"/>
<accession>A0A1L9BGR5</accession>
<dbReference type="RefSeq" id="WP_071898062.1">
    <property type="nucleotide sequence ID" value="NZ_MPIN01000002.1"/>
</dbReference>
<organism evidence="1 2">
    <name type="scientific">Cystobacter ferrugineus</name>
    <dbReference type="NCBI Taxonomy" id="83449"/>
    <lineage>
        <taxon>Bacteria</taxon>
        <taxon>Pseudomonadati</taxon>
        <taxon>Myxococcota</taxon>
        <taxon>Myxococcia</taxon>
        <taxon>Myxococcales</taxon>
        <taxon>Cystobacterineae</taxon>
        <taxon>Archangiaceae</taxon>
        <taxon>Cystobacter</taxon>
    </lineage>
</organism>
<keyword evidence="2" id="KW-1185">Reference proteome</keyword>